<evidence type="ECO:0000313" key="2">
    <source>
        <dbReference type="Proteomes" id="UP000010473"/>
    </source>
</evidence>
<dbReference type="RefSeq" id="WP_015193195.1">
    <property type="nucleotide sequence ID" value="NC_019748.1"/>
</dbReference>
<dbReference type="Pfam" id="PF00805">
    <property type="entry name" value="Pentapeptide"/>
    <property type="match status" value="2"/>
</dbReference>
<keyword evidence="2" id="KW-1185">Reference proteome</keyword>
<dbReference type="eggNOG" id="COG1357">
    <property type="taxonomic scope" value="Bacteria"/>
</dbReference>
<sequence>MIRSAIFPSTSMRLNFKELQQRYESGQRNFEQVTLTGVNLKGADLRYINLKGADLSNADLSEAILYGANLENTNLNCIKLNEAKLQGAFLAHATIVCGHLSNANLRDADLRHASLDATTLKGTILEGADLRGTYLVGADLEPTNLSKVYFDHNTHLPDNCNFINQETLLEAKISVEDLLQKFNYLTQYGSRYLGPMMTAKNWQSSRPESPCLNRFIVNASGQITFSGVAGMNVKNSQRHFAQQWMINFINHCSNIFREFPYLIDHEKIIF</sequence>
<dbReference type="STRING" id="111780.Sta7437_1970"/>
<gene>
    <name evidence="1" type="ordered locus">Sta7437_1970</name>
</gene>
<dbReference type="InterPro" id="IPR051082">
    <property type="entry name" value="Pentapeptide-BTB/POZ_domain"/>
</dbReference>
<proteinExistence type="predicted"/>
<dbReference type="PANTHER" id="PTHR14136">
    <property type="entry name" value="BTB_POZ DOMAIN-CONTAINING PROTEIN KCTD9"/>
    <property type="match status" value="1"/>
</dbReference>
<dbReference type="AlphaFoldDB" id="K9XTY1"/>
<organism evidence="1 2">
    <name type="scientific">Stanieria cyanosphaera (strain ATCC 29371 / PCC 7437)</name>
    <dbReference type="NCBI Taxonomy" id="111780"/>
    <lineage>
        <taxon>Bacteria</taxon>
        <taxon>Bacillati</taxon>
        <taxon>Cyanobacteriota</taxon>
        <taxon>Cyanophyceae</taxon>
        <taxon>Pleurocapsales</taxon>
        <taxon>Dermocarpellaceae</taxon>
        <taxon>Stanieria</taxon>
    </lineage>
</organism>
<accession>K9XTY1</accession>
<dbReference type="KEGG" id="scs:Sta7437_1970"/>
<evidence type="ECO:0000313" key="1">
    <source>
        <dbReference type="EMBL" id="AFZ35524.1"/>
    </source>
</evidence>
<dbReference type="OrthoDB" id="528641at2"/>
<dbReference type="HOGENOM" id="CLU_075506_0_0_3"/>
<protein>
    <submittedName>
        <fullName evidence="1">Pentapeptide repeat protein</fullName>
    </submittedName>
</protein>
<dbReference type="Proteomes" id="UP000010473">
    <property type="component" value="Chromosome"/>
</dbReference>
<dbReference type="EMBL" id="CP003653">
    <property type="protein sequence ID" value="AFZ35524.1"/>
    <property type="molecule type" value="Genomic_DNA"/>
</dbReference>
<dbReference type="PANTHER" id="PTHR14136:SF17">
    <property type="entry name" value="BTB_POZ DOMAIN-CONTAINING PROTEIN KCTD9"/>
    <property type="match status" value="1"/>
</dbReference>
<name>K9XTY1_STAC7</name>
<reference evidence="2" key="1">
    <citation type="journal article" date="2013" name="Proc. Natl. Acad. Sci. U.S.A.">
        <title>Improving the coverage of the cyanobacterial phylum using diversity-driven genome sequencing.</title>
        <authorList>
            <person name="Shih P.M."/>
            <person name="Wu D."/>
            <person name="Latifi A."/>
            <person name="Axen S.D."/>
            <person name="Fewer D.P."/>
            <person name="Talla E."/>
            <person name="Calteau A."/>
            <person name="Cai F."/>
            <person name="Tandeau de Marsac N."/>
            <person name="Rippka R."/>
            <person name="Herdman M."/>
            <person name="Sivonen K."/>
            <person name="Coursin T."/>
            <person name="Laurent T."/>
            <person name="Goodwin L."/>
            <person name="Nolan M."/>
            <person name="Davenport K.W."/>
            <person name="Han C.S."/>
            <person name="Rubin E.M."/>
            <person name="Eisen J.A."/>
            <person name="Woyke T."/>
            <person name="Gugger M."/>
            <person name="Kerfeld C.A."/>
        </authorList>
    </citation>
    <scope>NUCLEOTIDE SEQUENCE [LARGE SCALE GENOMIC DNA]</scope>
    <source>
        <strain evidence="2">ATCC 29371 / PCC 7437</strain>
    </source>
</reference>
<dbReference type="InterPro" id="IPR001646">
    <property type="entry name" value="5peptide_repeat"/>
</dbReference>
<dbReference type="Gene3D" id="2.160.20.80">
    <property type="entry name" value="E3 ubiquitin-protein ligase SopA"/>
    <property type="match status" value="2"/>
</dbReference>
<dbReference type="SUPFAM" id="SSF141571">
    <property type="entry name" value="Pentapeptide repeat-like"/>
    <property type="match status" value="1"/>
</dbReference>